<evidence type="ECO:0000259" key="8">
    <source>
        <dbReference type="SMART" id="SM00415"/>
    </source>
</evidence>
<accession>A0AAD5U4Q0</accession>
<dbReference type="FunFam" id="1.10.10.10:FF:000027">
    <property type="entry name" value="Heat shock transcription factor 1"/>
    <property type="match status" value="1"/>
</dbReference>
<name>A0AAD5U4Q0_9FUNG</name>
<dbReference type="Gene3D" id="1.10.10.10">
    <property type="entry name" value="Winged helix-like DNA-binding domain superfamily/Winged helix DNA-binding domain"/>
    <property type="match status" value="1"/>
</dbReference>
<reference evidence="9" key="1">
    <citation type="submission" date="2020-05" db="EMBL/GenBank/DDBJ databases">
        <title>Phylogenomic resolution of chytrid fungi.</title>
        <authorList>
            <person name="Stajich J.E."/>
            <person name="Amses K."/>
            <person name="Simmons R."/>
            <person name="Seto K."/>
            <person name="Myers J."/>
            <person name="Bonds A."/>
            <person name="Quandt C.A."/>
            <person name="Barry K."/>
            <person name="Liu P."/>
            <person name="Grigoriev I."/>
            <person name="Longcore J.E."/>
            <person name="James T.Y."/>
        </authorList>
    </citation>
    <scope>NUCLEOTIDE SEQUENCE</scope>
    <source>
        <strain evidence="9">JEL0476</strain>
    </source>
</reference>
<dbReference type="InterPro" id="IPR000232">
    <property type="entry name" value="HSF_DNA-bd"/>
</dbReference>
<comment type="subcellular location">
    <subcellularLocation>
        <location evidence="1">Nucleus</location>
    </subcellularLocation>
</comment>
<organism evidence="9 10">
    <name type="scientific">Clydaea vesicula</name>
    <dbReference type="NCBI Taxonomy" id="447962"/>
    <lineage>
        <taxon>Eukaryota</taxon>
        <taxon>Fungi</taxon>
        <taxon>Fungi incertae sedis</taxon>
        <taxon>Chytridiomycota</taxon>
        <taxon>Chytridiomycota incertae sedis</taxon>
        <taxon>Chytridiomycetes</taxon>
        <taxon>Lobulomycetales</taxon>
        <taxon>Lobulomycetaceae</taxon>
        <taxon>Clydaea</taxon>
    </lineage>
</organism>
<proteinExistence type="inferred from homology"/>
<dbReference type="PRINTS" id="PR00056">
    <property type="entry name" value="HSFDOMAIN"/>
</dbReference>
<dbReference type="GO" id="GO:0005634">
    <property type="term" value="C:nucleus"/>
    <property type="evidence" value="ECO:0007669"/>
    <property type="project" value="UniProtKB-SubCell"/>
</dbReference>
<dbReference type="GO" id="GO:0003700">
    <property type="term" value="F:DNA-binding transcription factor activity"/>
    <property type="evidence" value="ECO:0007669"/>
    <property type="project" value="InterPro"/>
</dbReference>
<evidence type="ECO:0000313" key="10">
    <source>
        <dbReference type="Proteomes" id="UP001211065"/>
    </source>
</evidence>
<dbReference type="Pfam" id="PF00447">
    <property type="entry name" value="HSF_DNA-bind"/>
    <property type="match status" value="1"/>
</dbReference>
<comment type="similarity">
    <text evidence="2 7">Belongs to the HSF family.</text>
</comment>
<dbReference type="EMBL" id="JADGJW010000212">
    <property type="protein sequence ID" value="KAJ3221735.1"/>
    <property type="molecule type" value="Genomic_DNA"/>
</dbReference>
<evidence type="ECO:0000313" key="9">
    <source>
        <dbReference type="EMBL" id="KAJ3221735.1"/>
    </source>
</evidence>
<keyword evidence="4" id="KW-0238">DNA-binding</keyword>
<evidence type="ECO:0000256" key="5">
    <source>
        <dbReference type="ARBA" id="ARBA00023163"/>
    </source>
</evidence>
<dbReference type="PANTHER" id="PTHR10015">
    <property type="entry name" value="HEAT SHOCK TRANSCRIPTION FACTOR"/>
    <property type="match status" value="1"/>
</dbReference>
<dbReference type="InterPro" id="IPR036390">
    <property type="entry name" value="WH_DNA-bd_sf"/>
</dbReference>
<comment type="caution">
    <text evidence="9">The sequence shown here is derived from an EMBL/GenBank/DDBJ whole genome shotgun (WGS) entry which is preliminary data.</text>
</comment>
<evidence type="ECO:0000256" key="7">
    <source>
        <dbReference type="RuleBase" id="RU004020"/>
    </source>
</evidence>
<evidence type="ECO:0000256" key="1">
    <source>
        <dbReference type="ARBA" id="ARBA00004123"/>
    </source>
</evidence>
<dbReference type="SUPFAM" id="SSF46785">
    <property type="entry name" value="Winged helix' DNA-binding domain"/>
    <property type="match status" value="1"/>
</dbReference>
<keyword evidence="6" id="KW-0539">Nucleus</keyword>
<evidence type="ECO:0000256" key="2">
    <source>
        <dbReference type="ARBA" id="ARBA00006403"/>
    </source>
</evidence>
<dbReference type="GO" id="GO:0043565">
    <property type="term" value="F:sequence-specific DNA binding"/>
    <property type="evidence" value="ECO:0007669"/>
    <property type="project" value="InterPro"/>
</dbReference>
<dbReference type="SMART" id="SM00415">
    <property type="entry name" value="HSF"/>
    <property type="match status" value="1"/>
</dbReference>
<evidence type="ECO:0000256" key="4">
    <source>
        <dbReference type="ARBA" id="ARBA00023125"/>
    </source>
</evidence>
<feature type="domain" description="HSF-type DNA-binding" evidence="8">
    <location>
        <begin position="1"/>
        <end position="108"/>
    </location>
</feature>
<keyword evidence="5" id="KW-0804">Transcription</keyword>
<dbReference type="AlphaFoldDB" id="A0AAD5U4Q0"/>
<keyword evidence="10" id="KW-1185">Reference proteome</keyword>
<dbReference type="InterPro" id="IPR036388">
    <property type="entry name" value="WH-like_DNA-bd_sf"/>
</dbReference>
<evidence type="ECO:0000256" key="3">
    <source>
        <dbReference type="ARBA" id="ARBA00023015"/>
    </source>
</evidence>
<protein>
    <recommendedName>
        <fullName evidence="8">HSF-type DNA-binding domain-containing protein</fullName>
    </recommendedName>
</protein>
<dbReference type="Proteomes" id="UP001211065">
    <property type="component" value="Unassembled WGS sequence"/>
</dbReference>
<evidence type="ECO:0000256" key="6">
    <source>
        <dbReference type="ARBA" id="ARBA00023242"/>
    </source>
</evidence>
<gene>
    <name evidence="9" type="ORF">HK099_003187</name>
</gene>
<sequence>MVNFIQKLYTILNDDTYNHYISWSRNGVTFTVVNSKVFAAEVLPRIFKHSNFISFVRQLNLYNFHKVNRAYHRQNSISDEQRAAEPREFTHDFFIKDRPELLTKIHRKAGSIKKKNKNQIPKTDSTKKAVQEIDNHYTTAKSFTSTNINNNNQHFSDDNLPNKTDLFFHNMFKSRSKVTENNGLLSPTSADSSRVSFEFAVYSRTPSPPCCSKNIPATPESLFSVEQQFSEDNDNNTQTFFDDLKVSNNQTKQDGYVSVFPSARKNPLSVNNLLSSSRPSGNPSYRYIC</sequence>
<keyword evidence="3" id="KW-0805">Transcription regulation</keyword>
<dbReference type="PANTHER" id="PTHR10015:SF427">
    <property type="entry name" value="HEAT SHOCK FACTOR PROTEIN"/>
    <property type="match status" value="1"/>
</dbReference>